<dbReference type="EMBL" id="AOLN01000011">
    <property type="protein sequence ID" value="ELZ94993.1"/>
    <property type="molecule type" value="Genomic_DNA"/>
</dbReference>
<comment type="caution">
    <text evidence="3">The sequence shown here is derived from an EMBL/GenBank/DDBJ whole genome shotgun (WGS) entry which is preliminary data.</text>
</comment>
<feature type="compositionally biased region" description="Basic and acidic residues" evidence="1">
    <location>
        <begin position="197"/>
        <end position="211"/>
    </location>
</feature>
<organism evidence="3 4">
    <name type="scientific">Haloferax mucosum ATCC BAA-1512</name>
    <dbReference type="NCBI Taxonomy" id="662479"/>
    <lineage>
        <taxon>Archaea</taxon>
        <taxon>Methanobacteriati</taxon>
        <taxon>Methanobacteriota</taxon>
        <taxon>Stenosarchaea group</taxon>
        <taxon>Halobacteria</taxon>
        <taxon>Halobacteriales</taxon>
        <taxon>Haloferacaceae</taxon>
        <taxon>Haloferax</taxon>
    </lineage>
</organism>
<protein>
    <recommendedName>
        <fullName evidence="2">Domain of unknown function domain-containing protein</fullName>
    </recommendedName>
</protein>
<evidence type="ECO:0000256" key="1">
    <source>
        <dbReference type="SAM" id="MobiDB-lite"/>
    </source>
</evidence>
<evidence type="ECO:0000313" key="3">
    <source>
        <dbReference type="EMBL" id="ELZ94993.1"/>
    </source>
</evidence>
<dbReference type="Proteomes" id="UP000011550">
    <property type="component" value="Unassembled WGS sequence"/>
</dbReference>
<keyword evidence="4" id="KW-1185">Reference proteome</keyword>
<dbReference type="OrthoDB" id="193906at2157"/>
<evidence type="ECO:0000313" key="4">
    <source>
        <dbReference type="Proteomes" id="UP000011550"/>
    </source>
</evidence>
<reference evidence="3 4" key="1">
    <citation type="journal article" date="2014" name="PLoS Genet.">
        <title>Phylogenetically driven sequencing of extremely halophilic archaea reveals strategies for static and dynamic osmo-response.</title>
        <authorList>
            <person name="Becker E.A."/>
            <person name="Seitzer P.M."/>
            <person name="Tritt A."/>
            <person name="Larsen D."/>
            <person name="Krusor M."/>
            <person name="Yao A.I."/>
            <person name="Wu D."/>
            <person name="Madern D."/>
            <person name="Eisen J.A."/>
            <person name="Darling A.E."/>
            <person name="Facciotti M.T."/>
        </authorList>
    </citation>
    <scope>NUCLEOTIDE SEQUENCE [LARGE SCALE GENOMIC DNA]</scope>
    <source>
        <strain evidence="3 4">ATCC BAA-1512</strain>
    </source>
</reference>
<gene>
    <name evidence="3" type="ORF">C440_07952</name>
</gene>
<name>M0IGP8_9EURY</name>
<accession>M0IGP8</accession>
<dbReference type="InterPro" id="IPR058415">
    <property type="entry name" value="DUF8102"/>
</dbReference>
<feature type="region of interest" description="Disordered" evidence="1">
    <location>
        <begin position="184"/>
        <end position="211"/>
    </location>
</feature>
<dbReference type="AlphaFoldDB" id="M0IGP8"/>
<dbReference type="RefSeq" id="WP_008319818.1">
    <property type="nucleotide sequence ID" value="NZ_AOLN01000011.1"/>
</dbReference>
<proteinExistence type="predicted"/>
<dbReference type="Pfam" id="PF26404">
    <property type="entry name" value="DUF8102"/>
    <property type="match status" value="1"/>
</dbReference>
<evidence type="ECO:0000259" key="2">
    <source>
        <dbReference type="Pfam" id="PF26404"/>
    </source>
</evidence>
<sequence length="211" mass="24710">MSDKSGYSNQSQYKREKAIKERIINALLDFSILENHLDEDQRKDIFEYFDANKIFEKELELPSSKTNHVGCITDTISFIYRETKKNTGFHPPFAMSLEHGIVQGEFEPRTSYYGNYEIDISFERLPESKVNMKSVTERIKNGDHDSLNEAEMRSVIEILARSDSADPSSLEDEFNEWVDEFEEENERQPMNLGEIFSQKDHGEPHRWIVED</sequence>
<feature type="domain" description="Domain of unknown function" evidence="2">
    <location>
        <begin position="8"/>
        <end position="152"/>
    </location>
</feature>